<evidence type="ECO:0000256" key="2">
    <source>
        <dbReference type="ARBA" id="ARBA00010331"/>
    </source>
</evidence>
<evidence type="ECO:0000256" key="1">
    <source>
        <dbReference type="ARBA" id="ARBA00001936"/>
    </source>
</evidence>
<proteinExistence type="inferred from homology"/>
<dbReference type="InterPro" id="IPR038222">
    <property type="entry name" value="DHHA2_dom_sf"/>
</dbReference>
<dbReference type="EMBL" id="VCGU01000458">
    <property type="protein sequence ID" value="TRY63048.1"/>
    <property type="molecule type" value="Genomic_DNA"/>
</dbReference>
<evidence type="ECO:0000313" key="8">
    <source>
        <dbReference type="Proteomes" id="UP000318571"/>
    </source>
</evidence>
<organism evidence="7 8">
    <name type="scientific">Tigriopus californicus</name>
    <name type="common">Marine copepod</name>
    <dbReference type="NCBI Taxonomy" id="6832"/>
    <lineage>
        <taxon>Eukaryota</taxon>
        <taxon>Metazoa</taxon>
        <taxon>Ecdysozoa</taxon>
        <taxon>Arthropoda</taxon>
        <taxon>Crustacea</taxon>
        <taxon>Multicrustacea</taxon>
        <taxon>Hexanauplia</taxon>
        <taxon>Copepoda</taxon>
        <taxon>Harpacticoida</taxon>
        <taxon>Harpacticidae</taxon>
        <taxon>Tigriopus</taxon>
    </lineage>
</organism>
<dbReference type="AlphaFoldDB" id="A0A553NCC3"/>
<gene>
    <name evidence="7" type="ORF">TCAL_12306</name>
</gene>
<protein>
    <recommendedName>
        <fullName evidence="6">DHHA2 domain-containing protein</fullName>
    </recommendedName>
</protein>
<dbReference type="InterPro" id="IPR001667">
    <property type="entry name" value="DDH_dom"/>
</dbReference>
<evidence type="ECO:0000259" key="6">
    <source>
        <dbReference type="SMART" id="SM01131"/>
    </source>
</evidence>
<dbReference type="GO" id="GO:0005737">
    <property type="term" value="C:cytoplasm"/>
    <property type="evidence" value="ECO:0007669"/>
    <property type="project" value="InterPro"/>
</dbReference>
<dbReference type="Proteomes" id="UP000318571">
    <property type="component" value="Chromosome 10"/>
</dbReference>
<dbReference type="Gene3D" id="3.10.310.20">
    <property type="entry name" value="DHHA2 domain"/>
    <property type="match status" value="1"/>
</dbReference>
<sequence>LPHVLKKLKDVPKLGVVLGNEAGDLDSVTSALTYAYHLQEHRDYECIPVLNFPRLDLPLKTEVRFCLKKLHLNPEHLVFVDDLNWVELGDALELTLVDHNVINKPELKFLEPNVVAVFDHHVQERQDIDDLDFQLDFVGSASTLIAERIFQENPEMQEETVLKLIRWTIITDTSNLSPAKKKATKLDIEILEQIENILAESAASMWNRKVIYEEIIKAKSDTSSFCANQLLRKDLKVVYFKAPEITVSLSSLPGAMSCSKFMDRLDFRKDLDDFQRKGNYALIIALGAGDLMIYPKETDLCFKVREMLLSKNPDIKIKVDQSKFSDVEYLRRSNVAYTRKKIMPLVKEAIEECK</sequence>
<dbReference type="SUPFAM" id="SSF64182">
    <property type="entry name" value="DHH phosphoesterases"/>
    <property type="match status" value="1"/>
</dbReference>
<accession>A0A553NCC3</accession>
<keyword evidence="8" id="KW-1185">Reference proteome</keyword>
<dbReference type="OMA" id="RTEVAYM"/>
<evidence type="ECO:0000256" key="4">
    <source>
        <dbReference type="ARBA" id="ARBA00022801"/>
    </source>
</evidence>
<name>A0A553NCC3_TIGCA</name>
<dbReference type="GO" id="GO:0004309">
    <property type="term" value="F:exopolyphosphatase activity"/>
    <property type="evidence" value="ECO:0007669"/>
    <property type="project" value="TreeGrafter"/>
</dbReference>
<comment type="cofactor">
    <cofactor evidence="1">
        <name>Mn(2+)</name>
        <dbReference type="ChEBI" id="CHEBI:29035"/>
    </cofactor>
</comment>
<keyword evidence="5" id="KW-0464">Manganese</keyword>
<evidence type="ECO:0000256" key="5">
    <source>
        <dbReference type="ARBA" id="ARBA00023211"/>
    </source>
</evidence>
<dbReference type="Pfam" id="PF02833">
    <property type="entry name" value="DHHA2"/>
    <property type="match status" value="1"/>
</dbReference>
<dbReference type="SMART" id="SM01131">
    <property type="entry name" value="DHHA2"/>
    <property type="match status" value="1"/>
</dbReference>
<keyword evidence="4" id="KW-0378">Hydrolase</keyword>
<dbReference type="InterPro" id="IPR004097">
    <property type="entry name" value="DHHA2"/>
</dbReference>
<reference evidence="7 8" key="1">
    <citation type="journal article" date="2018" name="Nat. Ecol. Evol.">
        <title>Genomic signatures of mitonuclear coevolution across populations of Tigriopus californicus.</title>
        <authorList>
            <person name="Barreto F.S."/>
            <person name="Watson E.T."/>
            <person name="Lima T.G."/>
            <person name="Willett C.S."/>
            <person name="Edmands S."/>
            <person name="Li W."/>
            <person name="Burton R.S."/>
        </authorList>
    </citation>
    <scope>NUCLEOTIDE SEQUENCE [LARGE SCALE GENOMIC DNA]</scope>
    <source>
        <strain evidence="7 8">San Diego</strain>
    </source>
</reference>
<dbReference type="PANTHER" id="PTHR12112">
    <property type="entry name" value="BNIP - RELATED"/>
    <property type="match status" value="1"/>
</dbReference>
<dbReference type="STRING" id="6832.A0A553NCC3"/>
<evidence type="ECO:0000313" key="7">
    <source>
        <dbReference type="EMBL" id="TRY63048.1"/>
    </source>
</evidence>
<dbReference type="Pfam" id="PF01368">
    <property type="entry name" value="DHH"/>
    <property type="match status" value="1"/>
</dbReference>
<dbReference type="PANTHER" id="PTHR12112:SF39">
    <property type="entry name" value="EG:152A3.5 PROTEIN (FBGN0003116_PN PROTEIN)"/>
    <property type="match status" value="1"/>
</dbReference>
<dbReference type="InterPro" id="IPR038763">
    <property type="entry name" value="DHH_sf"/>
</dbReference>
<feature type="non-terminal residue" evidence="7">
    <location>
        <position position="1"/>
    </location>
</feature>
<dbReference type="Gene3D" id="3.90.1640.10">
    <property type="entry name" value="inorganic pyrophosphatase (n-terminal core)"/>
    <property type="match status" value="1"/>
</dbReference>
<evidence type="ECO:0000256" key="3">
    <source>
        <dbReference type="ARBA" id="ARBA00022723"/>
    </source>
</evidence>
<keyword evidence="3" id="KW-0479">Metal-binding</keyword>
<comment type="similarity">
    <text evidence="2">Belongs to the PPase class C family. Prune subfamily.</text>
</comment>
<dbReference type="GO" id="GO:0046872">
    <property type="term" value="F:metal ion binding"/>
    <property type="evidence" value="ECO:0007669"/>
    <property type="project" value="UniProtKB-KW"/>
</dbReference>
<feature type="domain" description="DHHA2" evidence="6">
    <location>
        <begin position="212"/>
        <end position="350"/>
    </location>
</feature>
<comment type="caution">
    <text evidence="7">The sequence shown here is derived from an EMBL/GenBank/DDBJ whole genome shotgun (WGS) entry which is preliminary data.</text>
</comment>